<dbReference type="PANTHER" id="PTHR33055">
    <property type="entry name" value="TRANSPOSASE FOR INSERTION SEQUENCE ELEMENT IS1111A"/>
    <property type="match status" value="1"/>
</dbReference>
<dbReference type="InterPro" id="IPR003346">
    <property type="entry name" value="Transposase_20"/>
</dbReference>
<dbReference type="AlphaFoldDB" id="A0A5C6CWI9"/>
<dbReference type="GO" id="GO:0003677">
    <property type="term" value="F:DNA binding"/>
    <property type="evidence" value="ECO:0007669"/>
    <property type="project" value="InterPro"/>
</dbReference>
<keyword evidence="3" id="KW-1185">Reference proteome</keyword>
<dbReference type="EMBL" id="SJPV01000037">
    <property type="protein sequence ID" value="TWU27907.1"/>
    <property type="molecule type" value="Genomic_DNA"/>
</dbReference>
<organism evidence="2 3">
    <name type="scientific">Novipirellula artificiosorum</name>
    <dbReference type="NCBI Taxonomy" id="2528016"/>
    <lineage>
        <taxon>Bacteria</taxon>
        <taxon>Pseudomonadati</taxon>
        <taxon>Planctomycetota</taxon>
        <taxon>Planctomycetia</taxon>
        <taxon>Pirellulales</taxon>
        <taxon>Pirellulaceae</taxon>
        <taxon>Novipirellula</taxon>
    </lineage>
</organism>
<dbReference type="Proteomes" id="UP000319143">
    <property type="component" value="Unassembled WGS sequence"/>
</dbReference>
<dbReference type="OrthoDB" id="273556at2"/>
<dbReference type="Pfam" id="PF02371">
    <property type="entry name" value="Transposase_20"/>
    <property type="match status" value="1"/>
</dbReference>
<name>A0A5C6CWI9_9BACT</name>
<proteinExistence type="predicted"/>
<sequence length="193" mass="21649">MLYVAIDQHAKQITVCVRNEDGETVLRRQVSTRPEKIQAFSQQLAEMDSPFMAILERARQVELGKTLSATQILMTAPGVSHYSGLTMASRIGPIERFPSPRSLANYFGLTPGCHNSGNAQDRLGSITKQGSKIARFILGQLVLHFLKQDPKMRQQSVLDDSFPRDRQLRRHLSIPSANLSRFATSTQFPRNLV</sequence>
<evidence type="ECO:0000259" key="1">
    <source>
        <dbReference type="Pfam" id="PF02371"/>
    </source>
</evidence>
<dbReference type="RefSeq" id="WP_146531673.1">
    <property type="nucleotide sequence ID" value="NZ_SJPV01000037.1"/>
</dbReference>
<accession>A0A5C6CWI9</accession>
<dbReference type="GO" id="GO:0006313">
    <property type="term" value="P:DNA transposition"/>
    <property type="evidence" value="ECO:0007669"/>
    <property type="project" value="InterPro"/>
</dbReference>
<dbReference type="GO" id="GO:0004803">
    <property type="term" value="F:transposase activity"/>
    <property type="evidence" value="ECO:0007669"/>
    <property type="project" value="InterPro"/>
</dbReference>
<dbReference type="InterPro" id="IPR047650">
    <property type="entry name" value="Transpos_IS110"/>
</dbReference>
<evidence type="ECO:0000313" key="2">
    <source>
        <dbReference type="EMBL" id="TWU27907.1"/>
    </source>
</evidence>
<gene>
    <name evidence="2" type="ORF">Poly41_70470</name>
</gene>
<protein>
    <submittedName>
        <fullName evidence="2">Transposase IS116/IS110/IS902 family protein</fullName>
    </submittedName>
</protein>
<evidence type="ECO:0000313" key="3">
    <source>
        <dbReference type="Proteomes" id="UP000319143"/>
    </source>
</evidence>
<reference evidence="2 3" key="1">
    <citation type="submission" date="2019-02" db="EMBL/GenBank/DDBJ databases">
        <title>Deep-cultivation of Planctomycetes and their phenomic and genomic characterization uncovers novel biology.</title>
        <authorList>
            <person name="Wiegand S."/>
            <person name="Jogler M."/>
            <person name="Boedeker C."/>
            <person name="Pinto D."/>
            <person name="Vollmers J."/>
            <person name="Rivas-Marin E."/>
            <person name="Kohn T."/>
            <person name="Peeters S.H."/>
            <person name="Heuer A."/>
            <person name="Rast P."/>
            <person name="Oberbeckmann S."/>
            <person name="Bunk B."/>
            <person name="Jeske O."/>
            <person name="Meyerdierks A."/>
            <person name="Storesund J.E."/>
            <person name="Kallscheuer N."/>
            <person name="Luecker S."/>
            <person name="Lage O.M."/>
            <person name="Pohl T."/>
            <person name="Merkel B.J."/>
            <person name="Hornburger P."/>
            <person name="Mueller R.-W."/>
            <person name="Bruemmer F."/>
            <person name="Labrenz M."/>
            <person name="Spormann A.M."/>
            <person name="Op Den Camp H."/>
            <person name="Overmann J."/>
            <person name="Amann R."/>
            <person name="Jetten M.S.M."/>
            <person name="Mascher T."/>
            <person name="Medema M.H."/>
            <person name="Devos D.P."/>
            <person name="Kaster A.-K."/>
            <person name="Ovreas L."/>
            <person name="Rohde M."/>
            <person name="Galperin M.Y."/>
            <person name="Jogler C."/>
        </authorList>
    </citation>
    <scope>NUCLEOTIDE SEQUENCE [LARGE SCALE GENOMIC DNA]</scope>
    <source>
        <strain evidence="2 3">Poly41</strain>
    </source>
</reference>
<comment type="caution">
    <text evidence="2">The sequence shown here is derived from an EMBL/GenBank/DDBJ whole genome shotgun (WGS) entry which is preliminary data.</text>
</comment>
<feature type="domain" description="Transposase IS116/IS110/IS902 C-terminal" evidence="1">
    <location>
        <begin position="71"/>
        <end position="154"/>
    </location>
</feature>